<dbReference type="Proteomes" id="UP000325122">
    <property type="component" value="Unassembled WGS sequence"/>
</dbReference>
<evidence type="ECO:0000313" key="3">
    <source>
        <dbReference type="Proteomes" id="UP000325122"/>
    </source>
</evidence>
<name>A0A5M6ZPB8_9PROT</name>
<comment type="caution">
    <text evidence="2">The sequence shown here is derived from an EMBL/GenBank/DDBJ whole genome shotgun (WGS) entry which is preliminary data.</text>
</comment>
<dbReference type="AlphaFoldDB" id="A0A5M6ZPB8"/>
<reference evidence="2 3" key="1">
    <citation type="submission" date="2019-09" db="EMBL/GenBank/DDBJ databases">
        <authorList>
            <person name="Kevbrin V."/>
            <person name="Grouzdev D.S."/>
        </authorList>
    </citation>
    <scope>NUCLEOTIDE SEQUENCE [LARGE SCALE GENOMIC DNA]</scope>
    <source>
        <strain evidence="2 3">G-192</strain>
    </source>
</reference>
<keyword evidence="3" id="KW-1185">Reference proteome</keyword>
<accession>A0A5M6ZPB8</accession>
<protein>
    <submittedName>
        <fullName evidence="2">Uncharacterized protein</fullName>
    </submittedName>
</protein>
<feature type="signal peptide" evidence="1">
    <location>
        <begin position="1"/>
        <end position="19"/>
    </location>
</feature>
<dbReference type="EMBL" id="VWOJ01000001">
    <property type="protein sequence ID" value="KAA5805078.1"/>
    <property type="molecule type" value="Genomic_DNA"/>
</dbReference>
<feature type="chain" id="PRO_5024416981" evidence="1">
    <location>
        <begin position="20"/>
        <end position="133"/>
    </location>
</feature>
<proteinExistence type="predicted"/>
<keyword evidence="1" id="KW-0732">Signal</keyword>
<dbReference type="RefSeq" id="WP_150022110.1">
    <property type="nucleotide sequence ID" value="NZ_VWOJ01000001.1"/>
</dbReference>
<evidence type="ECO:0000313" key="2">
    <source>
        <dbReference type="EMBL" id="KAA5805078.1"/>
    </source>
</evidence>
<evidence type="ECO:0000256" key="1">
    <source>
        <dbReference type="SAM" id="SignalP"/>
    </source>
</evidence>
<gene>
    <name evidence="2" type="ORF">F1654_03555</name>
</gene>
<organism evidence="2 3">
    <name type="scientific">Alkalicaulis satelles</name>
    <dbReference type="NCBI Taxonomy" id="2609175"/>
    <lineage>
        <taxon>Bacteria</taxon>
        <taxon>Pseudomonadati</taxon>
        <taxon>Pseudomonadota</taxon>
        <taxon>Alphaproteobacteria</taxon>
        <taxon>Maricaulales</taxon>
        <taxon>Maricaulaceae</taxon>
        <taxon>Alkalicaulis</taxon>
    </lineage>
</organism>
<sequence>MKTVLALMTALMVLTPAAAGEERACPHGDPRAINKLVAPVVRQDGRLAGYAFVTPRLCLARGYSMSNVREEEHFLMDALVRAVHANPFILHQDGVETDRSDAENAFSRAVNGRFGANVIAFDLAGDDMRLIRR</sequence>